<dbReference type="Pfam" id="PF05199">
    <property type="entry name" value="GMC_oxred_C"/>
    <property type="match status" value="1"/>
</dbReference>
<protein>
    <submittedName>
        <fullName evidence="6">GMC oxidoreductase-domain-containing protein</fullName>
    </submittedName>
</protein>
<feature type="active site" description="Proton donor" evidence="2">
    <location>
        <position position="620"/>
    </location>
</feature>
<feature type="active site" description="Proton acceptor" evidence="2">
    <location>
        <position position="663"/>
    </location>
</feature>
<dbReference type="GO" id="GO:0016614">
    <property type="term" value="F:oxidoreductase activity, acting on CH-OH group of donors"/>
    <property type="evidence" value="ECO:0007669"/>
    <property type="project" value="InterPro"/>
</dbReference>
<keyword evidence="3" id="KW-0274">FAD</keyword>
<comment type="cofactor">
    <cofactor evidence="3">
        <name>FAD</name>
        <dbReference type="ChEBI" id="CHEBI:57692"/>
    </cofactor>
</comment>
<dbReference type="InterPro" id="IPR000172">
    <property type="entry name" value="GMC_OxRdtase_N"/>
</dbReference>
<dbReference type="Pfam" id="PF00732">
    <property type="entry name" value="GMC_oxred_N"/>
    <property type="match status" value="1"/>
</dbReference>
<keyword evidence="4" id="KW-1133">Transmembrane helix</keyword>
<evidence type="ECO:0000256" key="2">
    <source>
        <dbReference type="PIRSR" id="PIRSR000137-1"/>
    </source>
</evidence>
<feature type="binding site" evidence="3">
    <location>
        <begin position="152"/>
        <end position="155"/>
    </location>
    <ligand>
        <name>FAD</name>
        <dbReference type="ChEBI" id="CHEBI:57692"/>
    </ligand>
</feature>
<dbReference type="PIRSF" id="PIRSF000137">
    <property type="entry name" value="Alcohol_oxidase"/>
    <property type="match status" value="1"/>
</dbReference>
<dbReference type="EMBL" id="JAULSR010000002">
    <property type="protein sequence ID" value="KAK0629616.1"/>
    <property type="molecule type" value="Genomic_DNA"/>
</dbReference>
<dbReference type="PROSITE" id="PS00624">
    <property type="entry name" value="GMC_OXRED_2"/>
    <property type="match status" value="1"/>
</dbReference>
<evidence type="ECO:0000256" key="3">
    <source>
        <dbReference type="PIRSR" id="PIRSR000137-2"/>
    </source>
</evidence>
<feature type="transmembrane region" description="Helical" evidence="4">
    <location>
        <begin position="21"/>
        <end position="44"/>
    </location>
</feature>
<feature type="binding site" evidence="3">
    <location>
        <position position="144"/>
    </location>
    <ligand>
        <name>FAD</name>
        <dbReference type="ChEBI" id="CHEBI:57692"/>
    </ligand>
</feature>
<comment type="caution">
    <text evidence="6">The sequence shown here is derived from an EMBL/GenBank/DDBJ whole genome shotgun (WGS) entry which is preliminary data.</text>
</comment>
<dbReference type="GO" id="GO:0050660">
    <property type="term" value="F:flavin adenine dinucleotide binding"/>
    <property type="evidence" value="ECO:0007669"/>
    <property type="project" value="InterPro"/>
</dbReference>
<dbReference type="InterPro" id="IPR036188">
    <property type="entry name" value="FAD/NAD-bd_sf"/>
</dbReference>
<keyword evidence="7" id="KW-1185">Reference proteome</keyword>
<proteinExistence type="inferred from homology"/>
<feature type="domain" description="Glucose-methanol-choline oxidoreductase N-terminal" evidence="5">
    <location>
        <begin position="358"/>
        <end position="372"/>
    </location>
</feature>
<dbReference type="Gene3D" id="3.30.560.10">
    <property type="entry name" value="Glucose Oxidase, domain 3"/>
    <property type="match status" value="1"/>
</dbReference>
<dbReference type="Gene3D" id="3.50.50.60">
    <property type="entry name" value="FAD/NAD(P)-binding domain"/>
    <property type="match status" value="1"/>
</dbReference>
<evidence type="ECO:0000313" key="6">
    <source>
        <dbReference type="EMBL" id="KAK0629616.1"/>
    </source>
</evidence>
<dbReference type="InterPro" id="IPR012132">
    <property type="entry name" value="GMC_OxRdtase"/>
</dbReference>
<dbReference type="InterPro" id="IPR007867">
    <property type="entry name" value="GMC_OxRtase_C"/>
</dbReference>
<feature type="binding site" evidence="3">
    <location>
        <position position="310"/>
    </location>
    <ligand>
        <name>FAD</name>
        <dbReference type="ChEBI" id="CHEBI:57692"/>
    </ligand>
</feature>
<organism evidence="6 7">
    <name type="scientific">Bombardia bombarda</name>
    <dbReference type="NCBI Taxonomy" id="252184"/>
    <lineage>
        <taxon>Eukaryota</taxon>
        <taxon>Fungi</taxon>
        <taxon>Dikarya</taxon>
        <taxon>Ascomycota</taxon>
        <taxon>Pezizomycotina</taxon>
        <taxon>Sordariomycetes</taxon>
        <taxon>Sordariomycetidae</taxon>
        <taxon>Sordariales</taxon>
        <taxon>Lasiosphaeriaceae</taxon>
        <taxon>Bombardia</taxon>
    </lineage>
</organism>
<dbReference type="Proteomes" id="UP001174934">
    <property type="component" value="Unassembled WGS sequence"/>
</dbReference>
<comment type="similarity">
    <text evidence="1">Belongs to the GMC oxidoreductase family.</text>
</comment>
<evidence type="ECO:0000256" key="1">
    <source>
        <dbReference type="ARBA" id="ARBA00010790"/>
    </source>
</evidence>
<keyword evidence="4" id="KW-0812">Transmembrane</keyword>
<keyword evidence="4" id="KW-0472">Membrane</keyword>
<gene>
    <name evidence="6" type="ORF">B0T17DRAFT_191866</name>
</gene>
<accession>A0AA40C8N4</accession>
<evidence type="ECO:0000256" key="4">
    <source>
        <dbReference type="SAM" id="Phobius"/>
    </source>
</evidence>
<name>A0AA40C8N4_9PEZI</name>
<reference evidence="6" key="1">
    <citation type="submission" date="2023-06" db="EMBL/GenBank/DDBJ databases">
        <title>Genome-scale phylogeny and comparative genomics of the fungal order Sordariales.</title>
        <authorList>
            <consortium name="Lawrence Berkeley National Laboratory"/>
            <person name="Hensen N."/>
            <person name="Bonometti L."/>
            <person name="Westerberg I."/>
            <person name="Brannstrom I.O."/>
            <person name="Guillou S."/>
            <person name="Cros-Aarteil S."/>
            <person name="Calhoun S."/>
            <person name="Haridas S."/>
            <person name="Kuo A."/>
            <person name="Mondo S."/>
            <person name="Pangilinan J."/>
            <person name="Riley R."/>
            <person name="LaButti K."/>
            <person name="Andreopoulos B."/>
            <person name="Lipzen A."/>
            <person name="Chen C."/>
            <person name="Yanf M."/>
            <person name="Daum C."/>
            <person name="Ng V."/>
            <person name="Clum A."/>
            <person name="Steindorff A."/>
            <person name="Ohm R."/>
            <person name="Martin F."/>
            <person name="Silar P."/>
            <person name="Natvig D."/>
            <person name="Lalanne C."/>
            <person name="Gautier V."/>
            <person name="Ament-velasquez S.L."/>
            <person name="Kruys A."/>
            <person name="Hutchinson M.I."/>
            <person name="Powell A.J."/>
            <person name="Barry K."/>
            <person name="Miller A.N."/>
            <person name="Grigoriev I.V."/>
            <person name="Debuchy R."/>
            <person name="Gladieux P."/>
            <person name="Thoren M.H."/>
            <person name="Johannesson H."/>
        </authorList>
    </citation>
    <scope>NUCLEOTIDE SEQUENCE</scope>
    <source>
        <strain evidence="6">SMH3391-2</strain>
    </source>
</reference>
<dbReference type="PANTHER" id="PTHR11552">
    <property type="entry name" value="GLUCOSE-METHANOL-CHOLINE GMC OXIDOREDUCTASE"/>
    <property type="match status" value="1"/>
</dbReference>
<evidence type="ECO:0000259" key="5">
    <source>
        <dbReference type="PROSITE" id="PS00624"/>
    </source>
</evidence>
<sequence>MLDTRKIEHSGSFSYRHLHTRAVTTTTIMILQTFLSFIFFSALFPSVLCIFLDPSNITDAILPSYDYIVVGGGLAGLVVANRLTEDKNVTVLVLEAGDLDSADNAVTVPAFVGHNLSPAYDWGIQMAPQEFLSNRTPHFPQGRVVGGGTVINGMVMTRGSRVDYDAWEELGNPGWGWQGLLPYLMKVRTSVTIIIHTHHLELQSETFVTDVDPEVASTFHIQPNMSTHGTTGPLEVAYPRFFYNQSSNFLRGLSELGIPLPGDPNAGAMAGGMINPSSMTRDRTRADSRTAYLNGVLNRTDLHLATGQTVTRILIGAGRGYDPDFGNLRRANGVEYTESATAVRQSVMCRREVILAAGAILSPVLLQVSGIGPTPILEDLNVDVQVNLPGVGQNLQDHGMVGAFYNYTAPNLFSTRNLTDETLSEAKQEYFTDHTGPWTAPLISTVAFLDLRSLASNWSSMIYNISKVPAEQHLPPGPGQHPSIINGYKVQRRLLQRLLSLTSVGAIEIMADTTGTLTASLQHPFSRGTVRARSADIFAGGSVDKNVVLDPRYCAQPEDCQIMVASLLFNGRLVGTDAMKELLPQPPAPWNMATAGSGLVANATKLLDAAVRSGLGTEFHPVGTTSMMPFDMGGVVDPRLMVYGTENLRVVNAGIIPLVPGAHLQASVYAIAERAADILKEDAASFAQTYNQKWQTKWKA</sequence>
<dbReference type="PANTHER" id="PTHR11552:SF115">
    <property type="entry name" value="DEHYDROGENASE XPTC-RELATED"/>
    <property type="match status" value="1"/>
</dbReference>
<keyword evidence="3" id="KW-0285">Flavoprotein</keyword>
<dbReference type="AlphaFoldDB" id="A0AA40C8N4"/>
<dbReference type="SUPFAM" id="SSF51905">
    <property type="entry name" value="FAD/NAD(P)-binding domain"/>
    <property type="match status" value="1"/>
</dbReference>
<evidence type="ECO:0000313" key="7">
    <source>
        <dbReference type="Proteomes" id="UP001174934"/>
    </source>
</evidence>
<dbReference type="GO" id="GO:0044550">
    <property type="term" value="P:secondary metabolite biosynthetic process"/>
    <property type="evidence" value="ECO:0007669"/>
    <property type="project" value="TreeGrafter"/>
</dbReference>
<dbReference type="SUPFAM" id="SSF54373">
    <property type="entry name" value="FAD-linked reductases, C-terminal domain"/>
    <property type="match status" value="1"/>
</dbReference>